<accession>A0A2T6BEP2</accession>
<evidence type="ECO:0000313" key="4">
    <source>
        <dbReference type="Proteomes" id="UP000243978"/>
    </source>
</evidence>
<evidence type="ECO:0000313" key="3">
    <source>
        <dbReference type="EMBL" id="PTX54530.1"/>
    </source>
</evidence>
<dbReference type="InterPro" id="IPR036365">
    <property type="entry name" value="PGBD-like_sf"/>
</dbReference>
<dbReference type="SUPFAM" id="SSF47090">
    <property type="entry name" value="PGBD-like"/>
    <property type="match status" value="1"/>
</dbReference>
<keyword evidence="1" id="KW-0732">Signal</keyword>
<dbReference type="Proteomes" id="UP000243978">
    <property type="component" value="Unassembled WGS sequence"/>
</dbReference>
<evidence type="ECO:0000259" key="2">
    <source>
        <dbReference type="Pfam" id="PF01471"/>
    </source>
</evidence>
<organism evidence="3 4">
    <name type="scientific">Litoreibacter ponti</name>
    <dbReference type="NCBI Taxonomy" id="1510457"/>
    <lineage>
        <taxon>Bacteria</taxon>
        <taxon>Pseudomonadati</taxon>
        <taxon>Pseudomonadota</taxon>
        <taxon>Alphaproteobacteria</taxon>
        <taxon>Rhodobacterales</taxon>
        <taxon>Roseobacteraceae</taxon>
        <taxon>Litoreibacter</taxon>
    </lineage>
</organism>
<dbReference type="InterPro" id="IPR002477">
    <property type="entry name" value="Peptidoglycan-bd-like"/>
</dbReference>
<evidence type="ECO:0000256" key="1">
    <source>
        <dbReference type="SAM" id="SignalP"/>
    </source>
</evidence>
<feature type="chain" id="PRO_5015480967" evidence="1">
    <location>
        <begin position="30"/>
        <end position="201"/>
    </location>
</feature>
<sequence>MTSKTWCALRSAARAAPFAFLALSTTAAADGLNPRAAVEGLGNQRCGAIINALKEDTRLVAGYAEWLSGFLTAANMYEPDTFDLTGWQTKHYFTSQVLQTCQNRPEAALSDVAVAYVGFLREQRLKTPSDMIVLRQQGSDIAQYEAILDRMKMRLKELGYDIQTDGAFGADVQVALKSFQADKGIAQSGLPDLTTLTLLFE</sequence>
<dbReference type="AlphaFoldDB" id="A0A2T6BEP2"/>
<keyword evidence="4" id="KW-1185">Reference proteome</keyword>
<gene>
    <name evidence="3" type="ORF">C8N43_3345</name>
</gene>
<protein>
    <submittedName>
        <fullName evidence="3">Putative peptidoglycan binding protein</fullName>
    </submittedName>
</protein>
<feature type="signal peptide" evidence="1">
    <location>
        <begin position="1"/>
        <end position="29"/>
    </location>
</feature>
<feature type="domain" description="Peptidoglycan binding-like" evidence="2">
    <location>
        <begin position="151"/>
        <end position="199"/>
    </location>
</feature>
<dbReference type="EMBL" id="QBKS01000002">
    <property type="protein sequence ID" value="PTX54530.1"/>
    <property type="molecule type" value="Genomic_DNA"/>
</dbReference>
<proteinExistence type="predicted"/>
<comment type="caution">
    <text evidence="3">The sequence shown here is derived from an EMBL/GenBank/DDBJ whole genome shotgun (WGS) entry which is preliminary data.</text>
</comment>
<dbReference type="InterPro" id="IPR036366">
    <property type="entry name" value="PGBDSf"/>
</dbReference>
<dbReference type="Pfam" id="PF01471">
    <property type="entry name" value="PG_binding_1"/>
    <property type="match status" value="1"/>
</dbReference>
<dbReference type="Gene3D" id="1.10.101.10">
    <property type="entry name" value="PGBD-like superfamily/PGBD"/>
    <property type="match status" value="1"/>
</dbReference>
<reference evidence="3 4" key="1">
    <citation type="submission" date="2018-04" db="EMBL/GenBank/DDBJ databases">
        <title>Genomic Encyclopedia of Archaeal and Bacterial Type Strains, Phase II (KMG-II): from individual species to whole genera.</title>
        <authorList>
            <person name="Goeker M."/>
        </authorList>
    </citation>
    <scope>NUCLEOTIDE SEQUENCE [LARGE SCALE GENOMIC DNA]</scope>
    <source>
        <strain evidence="3 4">DSM 100977</strain>
    </source>
</reference>
<name>A0A2T6BEP2_9RHOB</name>